<dbReference type="PROSITE" id="PS51987">
    <property type="entry name" value="GS_CATALYTIC"/>
    <property type="match status" value="1"/>
</dbReference>
<dbReference type="EC" id="6.3.1.2" evidence="3"/>
<proteinExistence type="inferred from homology"/>
<evidence type="ECO:0000313" key="11">
    <source>
        <dbReference type="EMBL" id="MSS00745.1"/>
    </source>
</evidence>
<gene>
    <name evidence="11" type="ORF">FYJ50_01190</name>
</gene>
<dbReference type="Proteomes" id="UP000470082">
    <property type="component" value="Unassembled WGS sequence"/>
</dbReference>
<dbReference type="SMART" id="SM01230">
    <property type="entry name" value="Gln-synt_C"/>
    <property type="match status" value="1"/>
</dbReference>
<dbReference type="InterPro" id="IPR027303">
    <property type="entry name" value="Gln_synth_gly_rich_site"/>
</dbReference>
<feature type="domain" description="GS catalytic" evidence="10">
    <location>
        <begin position="105"/>
        <end position="400"/>
    </location>
</feature>
<dbReference type="InterPro" id="IPR036651">
    <property type="entry name" value="Gln_synt_N_sf"/>
</dbReference>
<dbReference type="GO" id="GO:0006542">
    <property type="term" value="P:glutamine biosynthetic process"/>
    <property type="evidence" value="ECO:0007669"/>
    <property type="project" value="InterPro"/>
</dbReference>
<protein>
    <recommendedName>
        <fullName evidence="4">Glutamine synthetase</fullName>
        <ecNumber evidence="3">6.3.1.2</ecNumber>
    </recommendedName>
    <alternativeName>
        <fullName evidence="6">Glutamate--ammonia ligase</fullName>
    </alternativeName>
</protein>
<dbReference type="Pfam" id="PF03951">
    <property type="entry name" value="Gln-synt_N"/>
    <property type="match status" value="1"/>
</dbReference>
<dbReference type="PANTHER" id="PTHR43407">
    <property type="entry name" value="GLUTAMINE SYNTHETASE"/>
    <property type="match status" value="1"/>
</dbReference>
<keyword evidence="12" id="KW-1185">Reference proteome</keyword>
<dbReference type="SUPFAM" id="SSF54368">
    <property type="entry name" value="Glutamine synthetase, N-terminal domain"/>
    <property type="match status" value="1"/>
</dbReference>
<dbReference type="InterPro" id="IPR008147">
    <property type="entry name" value="Gln_synt_N"/>
</dbReference>
<dbReference type="Gene3D" id="3.30.590.10">
    <property type="entry name" value="Glutamine synthetase/guanido kinase, catalytic domain"/>
    <property type="match status" value="1"/>
</dbReference>
<evidence type="ECO:0000256" key="1">
    <source>
        <dbReference type="ARBA" id="ARBA00004496"/>
    </source>
</evidence>
<evidence type="ECO:0000256" key="3">
    <source>
        <dbReference type="ARBA" id="ARBA00012937"/>
    </source>
</evidence>
<dbReference type="EMBL" id="VUMM01000001">
    <property type="protein sequence ID" value="MSS00745.1"/>
    <property type="molecule type" value="Genomic_DNA"/>
</dbReference>
<dbReference type="GO" id="GO:0004356">
    <property type="term" value="F:glutamine synthetase activity"/>
    <property type="evidence" value="ECO:0007669"/>
    <property type="project" value="UniProtKB-EC"/>
</dbReference>
<dbReference type="Pfam" id="PF00120">
    <property type="entry name" value="Gln-synt_C"/>
    <property type="match status" value="1"/>
</dbReference>
<dbReference type="Gene3D" id="3.10.20.70">
    <property type="entry name" value="Glutamine synthetase, N-terminal domain"/>
    <property type="match status" value="1"/>
</dbReference>
<dbReference type="PANTHER" id="PTHR43407:SF1">
    <property type="entry name" value="LENGSIN"/>
    <property type="match status" value="1"/>
</dbReference>
<dbReference type="AlphaFoldDB" id="A0A7X2N1H6"/>
<dbReference type="GO" id="GO:0016020">
    <property type="term" value="C:membrane"/>
    <property type="evidence" value="ECO:0007669"/>
    <property type="project" value="TreeGrafter"/>
</dbReference>
<feature type="domain" description="GS beta-grasp" evidence="9">
    <location>
        <begin position="13"/>
        <end position="98"/>
    </location>
</feature>
<reference evidence="11 12" key="1">
    <citation type="submission" date="2019-08" db="EMBL/GenBank/DDBJ databases">
        <title>In-depth cultivation of the pig gut microbiome towards novel bacterial diversity and tailored functional studies.</title>
        <authorList>
            <person name="Wylensek D."/>
            <person name="Hitch T.C.A."/>
            <person name="Clavel T."/>
        </authorList>
    </citation>
    <scope>NUCLEOTIDE SEQUENCE [LARGE SCALE GENOMIC DNA]</scope>
    <source>
        <strain evidence="11 12">LKV-178-WT-2G</strain>
    </source>
</reference>
<evidence type="ECO:0000256" key="7">
    <source>
        <dbReference type="PROSITE-ProRule" id="PRU01330"/>
    </source>
</evidence>
<comment type="caution">
    <text evidence="11">The sequence shown here is derived from an EMBL/GenBank/DDBJ whole genome shotgun (WGS) entry which is preliminary data.</text>
</comment>
<evidence type="ECO:0000256" key="4">
    <source>
        <dbReference type="ARBA" id="ARBA00021364"/>
    </source>
</evidence>
<dbReference type="PROSITE" id="PS00181">
    <property type="entry name" value="GLNA_ATP"/>
    <property type="match status" value="1"/>
</dbReference>
<dbReference type="InterPro" id="IPR014746">
    <property type="entry name" value="Gln_synth/guanido_kin_cat_dom"/>
</dbReference>
<evidence type="ECO:0000259" key="9">
    <source>
        <dbReference type="PROSITE" id="PS51986"/>
    </source>
</evidence>
<evidence type="ECO:0000259" key="10">
    <source>
        <dbReference type="PROSITE" id="PS51987"/>
    </source>
</evidence>
<evidence type="ECO:0000256" key="6">
    <source>
        <dbReference type="ARBA" id="ARBA00030668"/>
    </source>
</evidence>
<organism evidence="11 12">
    <name type="scientific">Floccifex porci</name>
    <dbReference type="NCBI Taxonomy" id="2606629"/>
    <lineage>
        <taxon>Bacteria</taxon>
        <taxon>Bacillati</taxon>
        <taxon>Bacillota</taxon>
        <taxon>Erysipelotrichia</taxon>
        <taxon>Erysipelotrichales</taxon>
        <taxon>Erysipelotrichaceae</taxon>
        <taxon>Floccifex</taxon>
    </lineage>
</organism>
<dbReference type="PROSITE" id="PS51986">
    <property type="entry name" value="GS_BETA_GRASP"/>
    <property type="match status" value="1"/>
</dbReference>
<comment type="subcellular location">
    <subcellularLocation>
        <location evidence="1">Cytoplasm</location>
    </subcellularLocation>
</comment>
<comment type="similarity">
    <text evidence="2 7 8">Belongs to the glutamine synthetase family.</text>
</comment>
<sequence>MNIDQVLEYVEEQDVKFIRLSFCDVFGKQKNVSILPDELPKAFKEGISIDGSAIDGFMDEKNSDLFLYPDPDTCSILPWRSMEGAVIRMECQIKYPDETPFERDCRYILKKAIRKAKEKGITFVFGTEFEFYLFKLDENENNTYIPLDQGGYMDVSPEDKGEDVRREICFTLSDMGIQPEASHHEEGPGQNEIDFRYSTALRAADNAQTFKWVVKAISKSNGLYADFSPKPLKQEAGNGLHINISIESEDNKDYLDNVLAGLMNHLEEMTLFLNPDVSSYERIGKRKAPKYITWSAYNRTQAIRIPATKSKNIRLELRSPDPCCNPYLAFALIIYAGLDGIERNLKAPEEVNVNLYQAKDDITSQLKAIPDSIRKASNITRESEFIAEYIPEKIIEAYLK</sequence>
<evidence type="ECO:0000313" key="12">
    <source>
        <dbReference type="Proteomes" id="UP000470082"/>
    </source>
</evidence>
<keyword evidence="5" id="KW-0963">Cytoplasm</keyword>
<dbReference type="RefSeq" id="WP_154459211.1">
    <property type="nucleotide sequence ID" value="NZ_JAXEST010000030.1"/>
</dbReference>
<dbReference type="InterPro" id="IPR008146">
    <property type="entry name" value="Gln_synth_cat_dom"/>
</dbReference>
<dbReference type="SUPFAM" id="SSF55931">
    <property type="entry name" value="Glutamine synthetase/guanido kinase"/>
    <property type="match status" value="1"/>
</dbReference>
<evidence type="ECO:0000256" key="5">
    <source>
        <dbReference type="ARBA" id="ARBA00022490"/>
    </source>
</evidence>
<name>A0A7X2N1H6_9FIRM</name>
<accession>A0A7X2N1H6</accession>
<evidence type="ECO:0000256" key="8">
    <source>
        <dbReference type="RuleBase" id="RU000384"/>
    </source>
</evidence>
<dbReference type="GO" id="GO:0005737">
    <property type="term" value="C:cytoplasm"/>
    <property type="evidence" value="ECO:0007669"/>
    <property type="project" value="UniProtKB-SubCell"/>
</dbReference>
<evidence type="ECO:0000256" key="2">
    <source>
        <dbReference type="ARBA" id="ARBA00009897"/>
    </source>
</evidence>